<dbReference type="Proteomes" id="UP001187682">
    <property type="component" value="Unassembled WGS sequence"/>
</dbReference>
<gene>
    <name evidence="1" type="ORF">DNG_08916</name>
</gene>
<dbReference type="PANTHER" id="PTHR38049:SF2">
    <property type="entry name" value="RICIN B LECTIN DOMAIN-CONTAINING PROTEIN"/>
    <property type="match status" value="1"/>
</dbReference>
<accession>A0AAE8SZN6</accession>
<name>A0AAE8SZN6_9PEZI</name>
<dbReference type="PANTHER" id="PTHR38049">
    <property type="entry name" value="RICIN B LECTIN DOMAIN-CONTAINING PROTEIN"/>
    <property type="match status" value="1"/>
</dbReference>
<dbReference type="AlphaFoldDB" id="A0AAE8SZN6"/>
<protein>
    <submittedName>
        <fullName evidence="1">Uncharacterized protein</fullName>
    </submittedName>
</protein>
<comment type="caution">
    <text evidence="1">The sequence shown here is derived from an EMBL/GenBank/DDBJ whole genome shotgun (WGS) entry which is preliminary data.</text>
</comment>
<keyword evidence="2" id="KW-1185">Reference proteome</keyword>
<evidence type="ECO:0000313" key="2">
    <source>
        <dbReference type="Proteomes" id="UP001187682"/>
    </source>
</evidence>
<organism evidence="1 2">
    <name type="scientific">Cephalotrichum gorgonifer</name>
    <dbReference type="NCBI Taxonomy" id="2041049"/>
    <lineage>
        <taxon>Eukaryota</taxon>
        <taxon>Fungi</taxon>
        <taxon>Dikarya</taxon>
        <taxon>Ascomycota</taxon>
        <taxon>Pezizomycotina</taxon>
        <taxon>Sordariomycetes</taxon>
        <taxon>Hypocreomycetidae</taxon>
        <taxon>Microascales</taxon>
        <taxon>Microascaceae</taxon>
        <taxon>Cephalotrichum</taxon>
    </lineage>
</organism>
<dbReference type="EMBL" id="ONZQ02000015">
    <property type="protein sequence ID" value="SPO06227.1"/>
    <property type="molecule type" value="Genomic_DNA"/>
</dbReference>
<sequence length="220" mass="24919">MVLGIITAIAACPAIVGTNEAIMISQRKQAKEEHRTRKTNLVVACSDPSAKAEDVDQSFVVLRDHKLWIATRPDAEDDEGRELLKRSHRFAGYFFNHPEHKWPGGGQGFVSTIMEEPPMLNWIYVDKDTNEVKYGTKHESMGHKLGPWNCTPVDKRVTFEKWEGFCAVEEEPGRWGLYFDCLDDGLDGKVPLTKPMLEVELIRKEMRIPPVEEADQGPPS</sequence>
<proteinExistence type="predicted"/>
<reference evidence="1" key="1">
    <citation type="submission" date="2018-03" db="EMBL/GenBank/DDBJ databases">
        <authorList>
            <person name="Guldener U."/>
        </authorList>
    </citation>
    <scope>NUCLEOTIDE SEQUENCE</scope>
</reference>
<evidence type="ECO:0000313" key="1">
    <source>
        <dbReference type="EMBL" id="SPO06227.1"/>
    </source>
</evidence>